<feature type="region of interest" description="Disordered" evidence="1">
    <location>
        <begin position="197"/>
        <end position="311"/>
    </location>
</feature>
<evidence type="ECO:0000256" key="1">
    <source>
        <dbReference type="SAM" id="MobiDB-lite"/>
    </source>
</evidence>
<feature type="region of interest" description="Disordered" evidence="1">
    <location>
        <begin position="1"/>
        <end position="94"/>
    </location>
</feature>
<sequence>MRRVCPLQRSTGERSDEALERRRPLGSRPEGPRRRGSQRRDGQGEVRRRRGRLPERDPHAAFEMQKLRTTFKRSRTPTGADMKQQSSLEVPKQVRSASFDEIQLESKKSLQQNLGLGMAPPQLEGTSFLKVPSFANQRSKSFDSGCGEDTMYLEVPRRFQRRRSSGEKISTPCVHCQCVEEYERLKIEARPGLRSLSCSTASSCSVPSSSSEDSSSEEGDRPESPEEGSDSRCSIRVTLSPNSPDERRHSYELCHPPGSPKLSRQEAFFCVEPESPGEEEEELEEDEDEEEETEDDEEFEDDGSVENVAESRGPIVAEIYLEVPELSKRDRAASVDSSFANVSGAGGGGGGGTSGGRTEEVLPHSLSLETTPSLMVPPGAASVALRSRSVDIVLPTDEQARYKALAMSTVCKKYVVLFESQFF</sequence>
<name>A0A8K0KHL1_LADFU</name>
<dbReference type="OrthoDB" id="8196919at2759"/>
<feature type="compositionally biased region" description="Basic and acidic residues" evidence="1">
    <location>
        <begin position="30"/>
        <end position="60"/>
    </location>
</feature>
<dbReference type="Proteomes" id="UP000792457">
    <property type="component" value="Unassembled WGS sequence"/>
</dbReference>
<comment type="caution">
    <text evidence="2">The sequence shown here is derived from an EMBL/GenBank/DDBJ whole genome shotgun (WGS) entry which is preliminary data.</text>
</comment>
<feature type="compositionally biased region" description="Acidic residues" evidence="1">
    <location>
        <begin position="275"/>
        <end position="304"/>
    </location>
</feature>
<evidence type="ECO:0000313" key="2">
    <source>
        <dbReference type="EMBL" id="KAG8234473.1"/>
    </source>
</evidence>
<accession>A0A8K0KHL1</accession>
<protein>
    <recommendedName>
        <fullName evidence="4">Eye-specific diacylglycerol kinase</fullName>
    </recommendedName>
</protein>
<reference evidence="2" key="1">
    <citation type="submission" date="2013-04" db="EMBL/GenBank/DDBJ databases">
        <authorList>
            <person name="Qu J."/>
            <person name="Murali S.C."/>
            <person name="Bandaranaike D."/>
            <person name="Bellair M."/>
            <person name="Blankenburg K."/>
            <person name="Chao H."/>
            <person name="Dinh H."/>
            <person name="Doddapaneni H."/>
            <person name="Downs B."/>
            <person name="Dugan-Rocha S."/>
            <person name="Elkadiri S."/>
            <person name="Gnanaolivu R.D."/>
            <person name="Hernandez B."/>
            <person name="Javaid M."/>
            <person name="Jayaseelan J.C."/>
            <person name="Lee S."/>
            <person name="Li M."/>
            <person name="Ming W."/>
            <person name="Munidasa M."/>
            <person name="Muniz J."/>
            <person name="Nguyen L."/>
            <person name="Ongeri F."/>
            <person name="Osuji N."/>
            <person name="Pu L.-L."/>
            <person name="Puazo M."/>
            <person name="Qu C."/>
            <person name="Quiroz J."/>
            <person name="Raj R."/>
            <person name="Weissenberger G."/>
            <person name="Xin Y."/>
            <person name="Zou X."/>
            <person name="Han Y."/>
            <person name="Richards S."/>
            <person name="Worley K."/>
            <person name="Muzny D."/>
            <person name="Gibbs R."/>
        </authorList>
    </citation>
    <scope>NUCLEOTIDE SEQUENCE</scope>
    <source>
        <strain evidence="2">Sampled in the wild</strain>
    </source>
</reference>
<dbReference type="AlphaFoldDB" id="A0A8K0KHL1"/>
<feature type="compositionally biased region" description="Gly residues" evidence="1">
    <location>
        <begin position="344"/>
        <end position="355"/>
    </location>
</feature>
<feature type="compositionally biased region" description="Low complexity" evidence="1">
    <location>
        <begin position="197"/>
        <end position="213"/>
    </location>
</feature>
<gene>
    <name evidence="2" type="ORF">J437_LFUL015115</name>
</gene>
<dbReference type="EMBL" id="KZ308815">
    <property type="protein sequence ID" value="KAG8234473.1"/>
    <property type="molecule type" value="Genomic_DNA"/>
</dbReference>
<feature type="compositionally biased region" description="Basic and acidic residues" evidence="1">
    <location>
        <begin position="11"/>
        <end position="23"/>
    </location>
</feature>
<organism evidence="2 3">
    <name type="scientific">Ladona fulva</name>
    <name type="common">Scarce chaser dragonfly</name>
    <name type="synonym">Libellula fulva</name>
    <dbReference type="NCBI Taxonomy" id="123851"/>
    <lineage>
        <taxon>Eukaryota</taxon>
        <taxon>Metazoa</taxon>
        <taxon>Ecdysozoa</taxon>
        <taxon>Arthropoda</taxon>
        <taxon>Hexapoda</taxon>
        <taxon>Insecta</taxon>
        <taxon>Pterygota</taxon>
        <taxon>Palaeoptera</taxon>
        <taxon>Odonata</taxon>
        <taxon>Epiprocta</taxon>
        <taxon>Anisoptera</taxon>
        <taxon>Libelluloidea</taxon>
        <taxon>Libellulidae</taxon>
        <taxon>Ladona</taxon>
    </lineage>
</organism>
<proteinExistence type="predicted"/>
<reference evidence="2" key="2">
    <citation type="submission" date="2017-10" db="EMBL/GenBank/DDBJ databases">
        <title>Ladona fulva Genome sequencing and assembly.</title>
        <authorList>
            <person name="Murali S."/>
            <person name="Richards S."/>
            <person name="Bandaranaike D."/>
            <person name="Bellair M."/>
            <person name="Blankenburg K."/>
            <person name="Chao H."/>
            <person name="Dinh H."/>
            <person name="Doddapaneni H."/>
            <person name="Dugan-Rocha S."/>
            <person name="Elkadiri S."/>
            <person name="Gnanaolivu R."/>
            <person name="Hernandez B."/>
            <person name="Skinner E."/>
            <person name="Javaid M."/>
            <person name="Lee S."/>
            <person name="Li M."/>
            <person name="Ming W."/>
            <person name="Munidasa M."/>
            <person name="Muniz J."/>
            <person name="Nguyen L."/>
            <person name="Hughes D."/>
            <person name="Osuji N."/>
            <person name="Pu L.-L."/>
            <person name="Puazo M."/>
            <person name="Qu C."/>
            <person name="Quiroz J."/>
            <person name="Raj R."/>
            <person name="Weissenberger G."/>
            <person name="Xin Y."/>
            <person name="Zou X."/>
            <person name="Han Y."/>
            <person name="Worley K."/>
            <person name="Muzny D."/>
            <person name="Gibbs R."/>
        </authorList>
    </citation>
    <scope>NUCLEOTIDE SEQUENCE</scope>
    <source>
        <strain evidence="2">Sampled in the wild</strain>
    </source>
</reference>
<keyword evidence="3" id="KW-1185">Reference proteome</keyword>
<evidence type="ECO:0000313" key="3">
    <source>
        <dbReference type="Proteomes" id="UP000792457"/>
    </source>
</evidence>
<feature type="region of interest" description="Disordered" evidence="1">
    <location>
        <begin position="337"/>
        <end position="356"/>
    </location>
</feature>
<evidence type="ECO:0008006" key="4">
    <source>
        <dbReference type="Google" id="ProtNLM"/>
    </source>
</evidence>